<keyword evidence="1" id="KW-1133">Transmembrane helix</keyword>
<feature type="transmembrane region" description="Helical" evidence="1">
    <location>
        <begin position="7"/>
        <end position="30"/>
    </location>
</feature>
<protein>
    <submittedName>
        <fullName evidence="2">ATP synthase F0 subunit 8</fullName>
    </submittedName>
</protein>
<proteinExistence type="predicted"/>
<organism evidence="2">
    <name type="scientific">Echyridella menziesii</name>
    <dbReference type="NCBI Taxonomy" id="981778"/>
    <lineage>
        <taxon>Eukaryota</taxon>
        <taxon>Metazoa</taxon>
        <taxon>Spiralia</taxon>
        <taxon>Lophotrochozoa</taxon>
        <taxon>Mollusca</taxon>
        <taxon>Bivalvia</taxon>
        <taxon>Autobranchia</taxon>
        <taxon>Heteroconchia</taxon>
        <taxon>Palaeoheterodonta</taxon>
        <taxon>Unionida</taxon>
        <taxon>Unionoidea</taxon>
        <taxon>Hyriidae</taxon>
        <taxon>Echyridella</taxon>
    </lineage>
</organism>
<sequence length="43" mass="4943">MPQLSPMNWVLVCFLVVYLLVLLYVCLWWGGSGFYGISCVSER</sequence>
<dbReference type="EMBL" id="KU873122">
    <property type="protein sequence ID" value="AQT38550.1"/>
    <property type="molecule type" value="Genomic_DNA"/>
</dbReference>
<geneLocation type="mitochondrion" evidence="2"/>
<gene>
    <name evidence="2" type="primary">atp8</name>
</gene>
<keyword evidence="1" id="KW-0472">Membrane</keyword>
<reference evidence="2" key="1">
    <citation type="journal article" date="2017" name="Sci. Rep.">
        <title>Evolution of sex-dependent mtDNA transmission in freshwater mussels (Bivalvia: Unionida).</title>
        <authorList>
            <person name="Guerra D."/>
            <person name="Plazzi F."/>
            <person name="Stewart D.T."/>
            <person name="Bogan A.E."/>
            <person name="Hoeh W.R."/>
            <person name="Breton S."/>
        </authorList>
    </citation>
    <scope>NUCLEOTIDE SEQUENCE</scope>
    <source>
        <strain evidence="2">M9</strain>
        <tissue evidence="2">Gonad</tissue>
    </source>
</reference>
<keyword evidence="1" id="KW-0812">Transmembrane</keyword>
<name>A0A1X9JI87_9BIVA</name>
<accession>A0A1X9JI87</accession>
<evidence type="ECO:0000313" key="2">
    <source>
        <dbReference type="EMBL" id="AQT38550.1"/>
    </source>
</evidence>
<keyword evidence="2" id="KW-0496">Mitochondrion</keyword>
<dbReference type="AlphaFoldDB" id="A0A1X9JI87"/>
<evidence type="ECO:0000256" key="1">
    <source>
        <dbReference type="SAM" id="Phobius"/>
    </source>
</evidence>